<dbReference type="AlphaFoldDB" id="A0A6A5WLJ4"/>
<dbReference type="EMBL" id="ML977592">
    <property type="protein sequence ID" value="KAF1999955.1"/>
    <property type="molecule type" value="Genomic_DNA"/>
</dbReference>
<evidence type="ECO:0000313" key="3">
    <source>
        <dbReference type="Proteomes" id="UP000799779"/>
    </source>
</evidence>
<sequence length="268" mass="28748">MGDDAKSGGLEIGREEVNEKTVAGEEGVRPMPARTLEAGKCGLRRAIFLASITDGVYLPHTIHGNDDWFLARRACSQRAAARPGAGAERPSPPPGRHGSPDLAAALEPMVGCRSLGDPPDAPAASCAAMMPCAHRLSPPRALFAQERHASLPGGPFSQNACQPFDDVDMRWWPTASTSIALRNAPKSPQEQHEAAAVAVEHHAGDNRAKWYVSQVSTAWWDTLYAHCTLDTSRAKRRRHGKQCSHNAAAHHLVCSPCSRSFAIAIADS</sequence>
<dbReference type="Proteomes" id="UP000799779">
    <property type="component" value="Unassembled WGS sequence"/>
</dbReference>
<feature type="compositionally biased region" description="Low complexity" evidence="1">
    <location>
        <begin position="80"/>
        <end position="89"/>
    </location>
</feature>
<protein>
    <submittedName>
        <fullName evidence="2">Uncharacterized protein</fullName>
    </submittedName>
</protein>
<keyword evidence="3" id="KW-1185">Reference proteome</keyword>
<evidence type="ECO:0000313" key="2">
    <source>
        <dbReference type="EMBL" id="KAF1999955.1"/>
    </source>
</evidence>
<feature type="region of interest" description="Disordered" evidence="1">
    <location>
        <begin position="80"/>
        <end position="102"/>
    </location>
</feature>
<gene>
    <name evidence="2" type="ORF">P154DRAFT_620636</name>
</gene>
<name>A0A6A5WLJ4_9PLEO</name>
<accession>A0A6A5WLJ4</accession>
<reference evidence="2" key="1">
    <citation type="journal article" date="2020" name="Stud. Mycol.">
        <title>101 Dothideomycetes genomes: a test case for predicting lifestyles and emergence of pathogens.</title>
        <authorList>
            <person name="Haridas S."/>
            <person name="Albert R."/>
            <person name="Binder M."/>
            <person name="Bloem J."/>
            <person name="Labutti K."/>
            <person name="Salamov A."/>
            <person name="Andreopoulos B."/>
            <person name="Baker S."/>
            <person name="Barry K."/>
            <person name="Bills G."/>
            <person name="Bluhm B."/>
            <person name="Cannon C."/>
            <person name="Castanera R."/>
            <person name="Culley D."/>
            <person name="Daum C."/>
            <person name="Ezra D."/>
            <person name="Gonzalez J."/>
            <person name="Henrissat B."/>
            <person name="Kuo A."/>
            <person name="Liang C."/>
            <person name="Lipzen A."/>
            <person name="Lutzoni F."/>
            <person name="Magnuson J."/>
            <person name="Mondo S."/>
            <person name="Nolan M."/>
            <person name="Ohm R."/>
            <person name="Pangilinan J."/>
            <person name="Park H.-J."/>
            <person name="Ramirez L."/>
            <person name="Alfaro M."/>
            <person name="Sun H."/>
            <person name="Tritt A."/>
            <person name="Yoshinaga Y."/>
            <person name="Zwiers L.-H."/>
            <person name="Turgeon B."/>
            <person name="Goodwin S."/>
            <person name="Spatafora J."/>
            <person name="Crous P."/>
            <person name="Grigoriev I."/>
        </authorList>
    </citation>
    <scope>NUCLEOTIDE SEQUENCE</scope>
    <source>
        <strain evidence="2">CBS 123094</strain>
    </source>
</reference>
<feature type="region of interest" description="Disordered" evidence="1">
    <location>
        <begin position="1"/>
        <end position="25"/>
    </location>
</feature>
<proteinExistence type="predicted"/>
<evidence type="ECO:0000256" key="1">
    <source>
        <dbReference type="SAM" id="MobiDB-lite"/>
    </source>
</evidence>
<organism evidence="2 3">
    <name type="scientific">Amniculicola lignicola CBS 123094</name>
    <dbReference type="NCBI Taxonomy" id="1392246"/>
    <lineage>
        <taxon>Eukaryota</taxon>
        <taxon>Fungi</taxon>
        <taxon>Dikarya</taxon>
        <taxon>Ascomycota</taxon>
        <taxon>Pezizomycotina</taxon>
        <taxon>Dothideomycetes</taxon>
        <taxon>Pleosporomycetidae</taxon>
        <taxon>Pleosporales</taxon>
        <taxon>Amniculicolaceae</taxon>
        <taxon>Amniculicola</taxon>
    </lineage>
</organism>